<dbReference type="GO" id="GO:0032259">
    <property type="term" value="P:methylation"/>
    <property type="evidence" value="ECO:0007669"/>
    <property type="project" value="UniProtKB-KW"/>
</dbReference>
<feature type="binding site" evidence="6">
    <location>
        <position position="177"/>
    </location>
    <ligand>
        <name>S-adenosyl-L-methionine</name>
        <dbReference type="ChEBI" id="CHEBI:59789"/>
    </ligand>
</feature>
<feature type="binding site" evidence="6">
    <location>
        <begin position="125"/>
        <end position="126"/>
    </location>
    <ligand>
        <name>S-adenosyl-L-methionine</name>
        <dbReference type="ChEBI" id="CHEBI:59789"/>
    </ligand>
</feature>
<gene>
    <name evidence="8" type="primary">dph5</name>
    <name evidence="8" type="ORF">ENO36_01100</name>
</gene>
<dbReference type="Gene3D" id="3.40.1010.10">
    <property type="entry name" value="Cobalt-precorrin-4 Transmethylase, Domain 1"/>
    <property type="match status" value="1"/>
</dbReference>
<dbReference type="PIRSF" id="PIRSF036432">
    <property type="entry name" value="Diphthine_synth"/>
    <property type="match status" value="1"/>
</dbReference>
<protein>
    <submittedName>
        <fullName evidence="8">Diphthine synthase</fullName>
        <ecNumber evidence="8">2.1.1.98</ecNumber>
    </submittedName>
</protein>
<evidence type="ECO:0000256" key="4">
    <source>
        <dbReference type="ARBA" id="ARBA00022679"/>
    </source>
</evidence>
<reference evidence="8" key="1">
    <citation type="journal article" date="2020" name="mSystems">
        <title>Genome- and Community-Level Interaction Insights into Carbon Utilization and Element Cycling Functions of Hydrothermarchaeota in Hydrothermal Sediment.</title>
        <authorList>
            <person name="Zhou Z."/>
            <person name="Liu Y."/>
            <person name="Xu W."/>
            <person name="Pan J."/>
            <person name="Luo Z.H."/>
            <person name="Li M."/>
        </authorList>
    </citation>
    <scope>NUCLEOTIDE SEQUENCE [LARGE SCALE GENOMIC DNA]</scope>
    <source>
        <strain evidence="8">SpSt-1259</strain>
    </source>
</reference>
<proteinExistence type="inferred from homology"/>
<feature type="non-terminal residue" evidence="8">
    <location>
        <position position="221"/>
    </location>
</feature>
<dbReference type="EMBL" id="DSFE01000031">
    <property type="protein sequence ID" value="HEU97442.1"/>
    <property type="molecule type" value="Genomic_DNA"/>
</dbReference>
<comment type="pathway">
    <text evidence="1">Protein modification; peptidyl-diphthamide biosynthesis.</text>
</comment>
<evidence type="ECO:0000256" key="3">
    <source>
        <dbReference type="ARBA" id="ARBA00022603"/>
    </source>
</evidence>
<dbReference type="NCBIfam" id="TIGR00522">
    <property type="entry name" value="dph5"/>
    <property type="match status" value="1"/>
</dbReference>
<keyword evidence="5 6" id="KW-0949">S-adenosyl-L-methionine</keyword>
<dbReference type="GO" id="GO:0004164">
    <property type="term" value="F:diphthine synthase activity"/>
    <property type="evidence" value="ECO:0007669"/>
    <property type="project" value="UniProtKB-EC"/>
</dbReference>
<evidence type="ECO:0000256" key="6">
    <source>
        <dbReference type="PIRSR" id="PIRSR036432-1"/>
    </source>
</evidence>
<feature type="binding site" evidence="6">
    <location>
        <position position="18"/>
    </location>
    <ligand>
        <name>S-adenosyl-L-methionine</name>
        <dbReference type="ChEBI" id="CHEBI:59789"/>
    </ligand>
</feature>
<dbReference type="CDD" id="cd11647">
    <property type="entry name" value="DHP5_DphB"/>
    <property type="match status" value="1"/>
</dbReference>
<dbReference type="InterPro" id="IPR035996">
    <property type="entry name" value="4pyrrol_Methylase_sf"/>
</dbReference>
<organism evidence="8">
    <name type="scientific">Fervidicoccus fontis</name>
    <dbReference type="NCBI Taxonomy" id="683846"/>
    <lineage>
        <taxon>Archaea</taxon>
        <taxon>Thermoproteota</taxon>
        <taxon>Thermoprotei</taxon>
        <taxon>Fervidicoccales</taxon>
        <taxon>Fervidicoccaceae</taxon>
        <taxon>Fervidicoccus</taxon>
    </lineage>
</organism>
<comment type="similarity">
    <text evidence="2">Belongs to the diphthine synthase family.</text>
</comment>
<evidence type="ECO:0000259" key="7">
    <source>
        <dbReference type="Pfam" id="PF00590"/>
    </source>
</evidence>
<dbReference type="PANTHER" id="PTHR10882">
    <property type="entry name" value="DIPHTHINE SYNTHASE"/>
    <property type="match status" value="1"/>
</dbReference>
<dbReference type="SUPFAM" id="SSF53790">
    <property type="entry name" value="Tetrapyrrole methylase"/>
    <property type="match status" value="1"/>
</dbReference>
<dbReference type="InterPro" id="IPR004551">
    <property type="entry name" value="Dphthn_synthase"/>
</dbReference>
<feature type="binding site" evidence="6">
    <location>
        <position position="97"/>
    </location>
    <ligand>
        <name>S-adenosyl-L-methionine</name>
        <dbReference type="ChEBI" id="CHEBI:59789"/>
    </ligand>
</feature>
<dbReference type="Pfam" id="PF00590">
    <property type="entry name" value="TP_methylase"/>
    <property type="match status" value="1"/>
</dbReference>
<evidence type="ECO:0000256" key="2">
    <source>
        <dbReference type="ARBA" id="ARBA00006729"/>
    </source>
</evidence>
<evidence type="ECO:0000313" key="8">
    <source>
        <dbReference type="EMBL" id="HEU97442.1"/>
    </source>
</evidence>
<comment type="caution">
    <text evidence="8">The sequence shown here is derived from an EMBL/GenBank/DDBJ whole genome shotgun (WGS) entry which is preliminary data.</text>
</comment>
<sequence>MVTLSTCSGEIYFVGLGLCEKHITLEAAELLRRADRVFFEGYTSFYHPDVIDALNRIGVSRENVVVLSRRDLEDKSGEVLLREVLNGKKVALSTIGDPFIATTHSVLKTMFQKKGCRVKYVPSVNILSYSISSTGLFAYKFGESATIVYPRDGILSTYPYIVMAENLKRGLHTFFFLDIDEERGPLNAKEAVKLLLEAEKIEGRRAFSEEREVIVVERAAW</sequence>
<dbReference type="InterPro" id="IPR014776">
    <property type="entry name" value="4pyrrole_Mease_sub2"/>
</dbReference>
<dbReference type="InterPro" id="IPR014777">
    <property type="entry name" value="4pyrrole_Mease_sub1"/>
</dbReference>
<evidence type="ECO:0000256" key="1">
    <source>
        <dbReference type="ARBA" id="ARBA00005156"/>
    </source>
</evidence>
<feature type="domain" description="Tetrapyrrole methylase" evidence="7">
    <location>
        <begin position="11"/>
        <end position="221"/>
    </location>
</feature>
<keyword evidence="3 8" id="KW-0489">Methyltransferase</keyword>
<keyword evidence="4 8" id="KW-0808">Transferase</keyword>
<evidence type="ECO:0000256" key="5">
    <source>
        <dbReference type="ARBA" id="ARBA00022691"/>
    </source>
</evidence>
<dbReference type="EC" id="2.1.1.98" evidence="8"/>
<dbReference type="PANTHER" id="PTHR10882:SF0">
    <property type="entry name" value="DIPHTHINE METHYL ESTER SYNTHASE"/>
    <property type="match status" value="1"/>
</dbReference>
<dbReference type="AlphaFoldDB" id="A0A7C2UIZ4"/>
<accession>A0A7C2UIZ4</accession>
<dbReference type="GO" id="GO:0017183">
    <property type="term" value="P:protein histidyl modification to diphthamide"/>
    <property type="evidence" value="ECO:0007669"/>
    <property type="project" value="UniProtKB-UniPathway"/>
</dbReference>
<dbReference type="InterPro" id="IPR000878">
    <property type="entry name" value="4pyrrol_Mease"/>
</dbReference>
<feature type="binding site" evidence="6">
    <location>
        <position position="100"/>
    </location>
    <ligand>
        <name>S-adenosyl-L-methionine</name>
        <dbReference type="ChEBI" id="CHEBI:59789"/>
    </ligand>
</feature>
<dbReference type="UniPathway" id="UPA00559"/>
<name>A0A7C2UIZ4_9CREN</name>
<dbReference type="Proteomes" id="UP000885664">
    <property type="component" value="Unassembled WGS sequence"/>
</dbReference>
<dbReference type="Gene3D" id="3.30.950.10">
    <property type="entry name" value="Methyltransferase, Cobalt-precorrin-4 Transmethylase, Domain 2"/>
    <property type="match status" value="1"/>
</dbReference>